<name>A0ACB8ZJ12_ARCLA</name>
<evidence type="ECO:0000313" key="2">
    <source>
        <dbReference type="Proteomes" id="UP001055879"/>
    </source>
</evidence>
<keyword evidence="2" id="KW-1185">Reference proteome</keyword>
<dbReference type="Proteomes" id="UP001055879">
    <property type="component" value="Linkage Group LG10"/>
</dbReference>
<organism evidence="1 2">
    <name type="scientific">Arctium lappa</name>
    <name type="common">Greater burdock</name>
    <name type="synonym">Lappa major</name>
    <dbReference type="NCBI Taxonomy" id="4217"/>
    <lineage>
        <taxon>Eukaryota</taxon>
        <taxon>Viridiplantae</taxon>
        <taxon>Streptophyta</taxon>
        <taxon>Embryophyta</taxon>
        <taxon>Tracheophyta</taxon>
        <taxon>Spermatophyta</taxon>
        <taxon>Magnoliopsida</taxon>
        <taxon>eudicotyledons</taxon>
        <taxon>Gunneridae</taxon>
        <taxon>Pentapetalae</taxon>
        <taxon>asterids</taxon>
        <taxon>campanulids</taxon>
        <taxon>Asterales</taxon>
        <taxon>Asteraceae</taxon>
        <taxon>Carduoideae</taxon>
        <taxon>Cardueae</taxon>
        <taxon>Arctiinae</taxon>
        <taxon>Arctium</taxon>
    </lineage>
</organism>
<gene>
    <name evidence="1" type="ORF">L6452_30899</name>
</gene>
<protein>
    <submittedName>
        <fullName evidence="1">Uncharacterized protein</fullName>
    </submittedName>
</protein>
<sequence length="128" mass="13713">MVNSAAKLPEKEEEITGIRSGTETAGNGGEESTGKGFASSHVPSISTSRNPETQGGNGSTDFSKIVNKEQEGVREGEGEGRRGKSKWAEEKFRESISRCFWLYRVCMGSGDCVLLRFAFCESASPPGG</sequence>
<accession>A0ACB8ZJ12</accession>
<comment type="caution">
    <text evidence="1">The sequence shown here is derived from an EMBL/GenBank/DDBJ whole genome shotgun (WGS) entry which is preliminary data.</text>
</comment>
<evidence type="ECO:0000313" key="1">
    <source>
        <dbReference type="EMBL" id="KAI3697802.1"/>
    </source>
</evidence>
<reference evidence="1 2" key="2">
    <citation type="journal article" date="2022" name="Mol. Ecol. Resour.">
        <title>The genomes of chicory, endive, great burdock and yacon provide insights into Asteraceae paleo-polyploidization history and plant inulin production.</title>
        <authorList>
            <person name="Fan W."/>
            <person name="Wang S."/>
            <person name="Wang H."/>
            <person name="Wang A."/>
            <person name="Jiang F."/>
            <person name="Liu H."/>
            <person name="Zhao H."/>
            <person name="Xu D."/>
            <person name="Zhang Y."/>
        </authorList>
    </citation>
    <scope>NUCLEOTIDE SEQUENCE [LARGE SCALE GENOMIC DNA]</scope>
    <source>
        <strain evidence="2">cv. Niubang</strain>
    </source>
</reference>
<dbReference type="EMBL" id="CM042056">
    <property type="protein sequence ID" value="KAI3697802.1"/>
    <property type="molecule type" value="Genomic_DNA"/>
</dbReference>
<reference evidence="2" key="1">
    <citation type="journal article" date="2022" name="Mol. Ecol. Resour.">
        <title>The genomes of chicory, endive, great burdock and yacon provide insights into Asteraceae palaeo-polyploidization history and plant inulin production.</title>
        <authorList>
            <person name="Fan W."/>
            <person name="Wang S."/>
            <person name="Wang H."/>
            <person name="Wang A."/>
            <person name="Jiang F."/>
            <person name="Liu H."/>
            <person name="Zhao H."/>
            <person name="Xu D."/>
            <person name="Zhang Y."/>
        </authorList>
    </citation>
    <scope>NUCLEOTIDE SEQUENCE [LARGE SCALE GENOMIC DNA]</scope>
    <source>
        <strain evidence="2">cv. Niubang</strain>
    </source>
</reference>
<proteinExistence type="predicted"/>